<dbReference type="InterPro" id="IPR033121">
    <property type="entry name" value="PEPTIDASE_A1"/>
</dbReference>
<dbReference type="GeneID" id="20315905"/>
<dbReference type="InterPro" id="IPR001461">
    <property type="entry name" value="Aspartic_peptidase_A1"/>
</dbReference>
<dbReference type="PROSITE" id="PS51767">
    <property type="entry name" value="PEPTIDASE_A1"/>
    <property type="match status" value="1"/>
</dbReference>
<dbReference type="CTD" id="20315905"/>
<sequence>MNSDSRIHNTILDFCEMRLKSKLKTVKFLHVQSQLLTVDFSSDNASDNLNYLFFFILGNPVIPVQIGQQHFLVLFDTGGWTRWLPSSKSRSKEFENRRKYDERSPTRILMNQEYKTSYDGERYGGNMVMDNLLIAGHYVPQFVFVEMEVGEGTADDREGYDGIMGMRRPPKKDRNYEIFETTLLDYLVHTGREPLTRLLKNLRQPTTGFTLLGAHSPRVSVNLMFYLNPNWTVFEKYAHSQINLVFTRDSTESLVYEILQLNVLQTGRLMIQLVYAKILGLNMALWFLEASGPTRSSSLLPTYHCTNLANGRLKSTEYGNVLLCRKCLAAVDTGYTVTHAPRGPSNILLRNSVVEIYVDGILHVLPNNLPRVRPIKITFASRTFILPAEELTRSTNDVNVFGLQMIQDSTDTEWVLGVSFLRHFLTIFDQQHKRMGFAAVQC</sequence>
<dbReference type="EMBL" id="KL596636">
    <property type="protein sequence ID" value="KER32304.1"/>
    <property type="molecule type" value="Genomic_DNA"/>
</dbReference>
<dbReference type="PANTHER" id="PTHR47966:SF51">
    <property type="entry name" value="BETA-SITE APP-CLEAVING ENZYME, ISOFORM A-RELATED"/>
    <property type="match status" value="1"/>
</dbReference>
<dbReference type="PANTHER" id="PTHR47966">
    <property type="entry name" value="BETA-SITE APP-CLEAVING ENZYME, ISOFORM A-RELATED"/>
    <property type="match status" value="1"/>
</dbReference>
<keyword evidence="4" id="KW-1185">Reference proteome</keyword>
<protein>
    <recommendedName>
        <fullName evidence="2">Peptidase A1 domain-containing protein</fullName>
    </recommendedName>
</protein>
<dbReference type="CDD" id="cd05471">
    <property type="entry name" value="pepsin_like"/>
    <property type="match status" value="1"/>
</dbReference>
<dbReference type="RefSeq" id="XP_009164047.1">
    <property type="nucleotide sequence ID" value="XM_009165783.1"/>
</dbReference>
<dbReference type="GO" id="GO:0006508">
    <property type="term" value="P:proteolysis"/>
    <property type="evidence" value="ECO:0007669"/>
    <property type="project" value="InterPro"/>
</dbReference>
<dbReference type="OrthoDB" id="294378at2759"/>
<dbReference type="Proteomes" id="UP000054324">
    <property type="component" value="Unassembled WGS sequence"/>
</dbReference>
<dbReference type="Gene3D" id="2.40.70.10">
    <property type="entry name" value="Acid Proteases"/>
    <property type="match status" value="2"/>
</dbReference>
<evidence type="ECO:0000256" key="1">
    <source>
        <dbReference type="ARBA" id="ARBA00007447"/>
    </source>
</evidence>
<organism evidence="3 4">
    <name type="scientific">Opisthorchis viverrini</name>
    <name type="common">Southeast Asian liver fluke</name>
    <dbReference type="NCBI Taxonomy" id="6198"/>
    <lineage>
        <taxon>Eukaryota</taxon>
        <taxon>Metazoa</taxon>
        <taxon>Spiralia</taxon>
        <taxon>Lophotrochozoa</taxon>
        <taxon>Platyhelminthes</taxon>
        <taxon>Trematoda</taxon>
        <taxon>Digenea</taxon>
        <taxon>Opisthorchiida</taxon>
        <taxon>Opisthorchiata</taxon>
        <taxon>Opisthorchiidae</taxon>
        <taxon>Opisthorchis</taxon>
    </lineage>
</organism>
<reference evidence="3 4" key="1">
    <citation type="submission" date="2013-11" db="EMBL/GenBank/DDBJ databases">
        <title>Opisthorchis viverrini - life in the bile duct.</title>
        <authorList>
            <person name="Young N.D."/>
            <person name="Nagarajan N."/>
            <person name="Lin S.J."/>
            <person name="Korhonen P.K."/>
            <person name="Jex A.R."/>
            <person name="Hall R.S."/>
            <person name="Safavi-Hemami H."/>
            <person name="Kaewkong W."/>
            <person name="Bertrand D."/>
            <person name="Gao S."/>
            <person name="Seet Q."/>
            <person name="Wongkham S."/>
            <person name="Teh B.T."/>
            <person name="Wongkham C."/>
            <person name="Intapan P.M."/>
            <person name="Maleewong W."/>
            <person name="Yang X."/>
            <person name="Hu M."/>
            <person name="Wang Z."/>
            <person name="Hofmann A."/>
            <person name="Sternberg P.W."/>
            <person name="Tan P."/>
            <person name="Wang J."/>
            <person name="Gasser R.B."/>
        </authorList>
    </citation>
    <scope>NUCLEOTIDE SEQUENCE [LARGE SCALE GENOMIC DNA]</scope>
</reference>
<dbReference type="KEGG" id="ovi:T265_01717"/>
<feature type="domain" description="Peptidase A1" evidence="2">
    <location>
        <begin position="60"/>
        <end position="438"/>
    </location>
</feature>
<dbReference type="InterPro" id="IPR034164">
    <property type="entry name" value="Pepsin-like_dom"/>
</dbReference>
<evidence type="ECO:0000259" key="2">
    <source>
        <dbReference type="PROSITE" id="PS51767"/>
    </source>
</evidence>
<comment type="similarity">
    <text evidence="1">Belongs to the peptidase A1 family.</text>
</comment>
<dbReference type="PRINTS" id="PR00792">
    <property type="entry name" value="PEPSIN"/>
</dbReference>
<name>A0A075AIV7_OPIVI</name>
<evidence type="ECO:0000313" key="3">
    <source>
        <dbReference type="EMBL" id="KER32304.1"/>
    </source>
</evidence>
<dbReference type="AlphaFoldDB" id="A0A075AIV7"/>
<dbReference type="Pfam" id="PF00026">
    <property type="entry name" value="Asp"/>
    <property type="match status" value="2"/>
</dbReference>
<proteinExistence type="inferred from homology"/>
<gene>
    <name evidence="3" type="ORF">T265_01717</name>
</gene>
<accession>A0A075AIV7</accession>
<dbReference type="SUPFAM" id="SSF50630">
    <property type="entry name" value="Acid proteases"/>
    <property type="match status" value="1"/>
</dbReference>
<evidence type="ECO:0000313" key="4">
    <source>
        <dbReference type="Proteomes" id="UP000054324"/>
    </source>
</evidence>
<dbReference type="InterPro" id="IPR021109">
    <property type="entry name" value="Peptidase_aspartic_dom_sf"/>
</dbReference>
<dbReference type="GO" id="GO:0004190">
    <property type="term" value="F:aspartic-type endopeptidase activity"/>
    <property type="evidence" value="ECO:0007669"/>
    <property type="project" value="InterPro"/>
</dbReference>